<keyword evidence="1" id="KW-0812">Transmembrane</keyword>
<name>A0A9P8ARG8_9AGAR</name>
<evidence type="ECO:0000313" key="3">
    <source>
        <dbReference type="Proteomes" id="UP000812287"/>
    </source>
</evidence>
<keyword evidence="1" id="KW-1133">Transmembrane helix</keyword>
<dbReference type="AlphaFoldDB" id="A0A9P8ARG8"/>
<dbReference type="GeneID" id="66112801"/>
<accession>A0A9P8ARG8</accession>
<gene>
    <name evidence="2" type="ORF">BT62DRAFT_995045</name>
</gene>
<sequence>LHQPASQASSFNLFGLISTDDTSSKLGFCIAILAFFSILVDIWEYRLTPTLRGLLAV</sequence>
<keyword evidence="1" id="KW-0472">Membrane</keyword>
<dbReference type="RefSeq" id="XP_043038570.1">
    <property type="nucleotide sequence ID" value="XM_043190504.1"/>
</dbReference>
<keyword evidence="3" id="KW-1185">Reference proteome</keyword>
<reference evidence="2" key="1">
    <citation type="submission" date="2020-11" db="EMBL/GenBank/DDBJ databases">
        <title>Adaptations for nitrogen fixation in a non-lichenized fungal sporocarp promotes dispersal by wood-feeding termites.</title>
        <authorList>
            <consortium name="DOE Joint Genome Institute"/>
            <person name="Koch R.A."/>
            <person name="Yoon G."/>
            <person name="Arayal U."/>
            <person name="Lail K."/>
            <person name="Amirebrahimi M."/>
            <person name="Labutti K."/>
            <person name="Lipzen A."/>
            <person name="Riley R."/>
            <person name="Barry K."/>
            <person name="Henrissat B."/>
            <person name="Grigoriev I.V."/>
            <person name="Herr J.R."/>
            <person name="Aime M.C."/>
        </authorList>
    </citation>
    <scope>NUCLEOTIDE SEQUENCE</scope>
    <source>
        <strain evidence="2">MCA 3950</strain>
    </source>
</reference>
<evidence type="ECO:0000313" key="2">
    <source>
        <dbReference type="EMBL" id="KAG7445070.1"/>
    </source>
</evidence>
<dbReference type="Proteomes" id="UP000812287">
    <property type="component" value="Unassembled WGS sequence"/>
</dbReference>
<feature type="non-terminal residue" evidence="2">
    <location>
        <position position="1"/>
    </location>
</feature>
<feature type="transmembrane region" description="Helical" evidence="1">
    <location>
        <begin position="25"/>
        <end position="43"/>
    </location>
</feature>
<protein>
    <submittedName>
        <fullName evidence="2">Uncharacterized protein</fullName>
    </submittedName>
</protein>
<organism evidence="2 3">
    <name type="scientific">Guyanagaster necrorhizus</name>
    <dbReference type="NCBI Taxonomy" id="856835"/>
    <lineage>
        <taxon>Eukaryota</taxon>
        <taxon>Fungi</taxon>
        <taxon>Dikarya</taxon>
        <taxon>Basidiomycota</taxon>
        <taxon>Agaricomycotina</taxon>
        <taxon>Agaricomycetes</taxon>
        <taxon>Agaricomycetidae</taxon>
        <taxon>Agaricales</taxon>
        <taxon>Marasmiineae</taxon>
        <taxon>Physalacriaceae</taxon>
        <taxon>Guyanagaster</taxon>
    </lineage>
</organism>
<dbReference type="EMBL" id="MU250538">
    <property type="protein sequence ID" value="KAG7445070.1"/>
    <property type="molecule type" value="Genomic_DNA"/>
</dbReference>
<proteinExistence type="predicted"/>
<evidence type="ECO:0000256" key="1">
    <source>
        <dbReference type="SAM" id="Phobius"/>
    </source>
</evidence>
<comment type="caution">
    <text evidence="2">The sequence shown here is derived from an EMBL/GenBank/DDBJ whole genome shotgun (WGS) entry which is preliminary data.</text>
</comment>